<name>A0A8J7PDR5_9BACT</name>
<sequence>MSFCSPNAAHSQGAVFKQIQAGQFKAAYPQIKAMAQANPREMSYQYYLGICAKGAGDKATAELALTKVVAGTVASSPYSANAVQALNQLNPALKPYSCAPDGKTRRWSPKAMPLKVFIADGVGLNTNLAGRDLASTEMVQVINFLNSNSLKPIPGYRPHFKRAIADAMQVFDWAIKSKLVNFALVGNARSADAVVLFCEQTQEGVNGVTVYPLERGQPCLIQIALSPVSGLPDAEAFRLVKQAAAVQIGHLIGLGRSQNQADLMFESTQVPGGRGAEKPSPNDLAMLRALYSMPCDIVIK</sequence>
<accession>A0A8J7PDR5</accession>
<reference evidence="1" key="1">
    <citation type="submission" date="2021-02" db="EMBL/GenBank/DDBJ databases">
        <title>Genome-Resolved Metagenomics of a Microbial Community Performing Photosynthetic Biological Nutrient Removal.</title>
        <authorList>
            <person name="Mcdaniel E.A."/>
        </authorList>
    </citation>
    <scope>NUCLEOTIDE SEQUENCE</scope>
    <source>
        <strain evidence="1">UWPOB_OBS1</strain>
    </source>
</reference>
<dbReference type="GO" id="GO:0008237">
    <property type="term" value="F:metallopeptidase activity"/>
    <property type="evidence" value="ECO:0007669"/>
    <property type="project" value="InterPro"/>
</dbReference>
<dbReference type="EMBL" id="JAFLCK010000018">
    <property type="protein sequence ID" value="MBN8661301.1"/>
    <property type="molecule type" value="Genomic_DNA"/>
</dbReference>
<protein>
    <submittedName>
        <fullName evidence="1">Uncharacterized protein</fullName>
    </submittedName>
</protein>
<dbReference type="Proteomes" id="UP000664277">
    <property type="component" value="Unassembled WGS sequence"/>
</dbReference>
<evidence type="ECO:0000313" key="2">
    <source>
        <dbReference type="Proteomes" id="UP000664277"/>
    </source>
</evidence>
<gene>
    <name evidence="1" type="ORF">J0M35_13115</name>
</gene>
<evidence type="ECO:0000313" key="1">
    <source>
        <dbReference type="EMBL" id="MBN8661301.1"/>
    </source>
</evidence>
<dbReference type="InterPro" id="IPR024079">
    <property type="entry name" value="MetalloPept_cat_dom_sf"/>
</dbReference>
<dbReference type="Gene3D" id="3.40.390.10">
    <property type="entry name" value="Collagenase (Catalytic Domain)"/>
    <property type="match status" value="1"/>
</dbReference>
<comment type="caution">
    <text evidence="1">The sequence shown here is derived from an EMBL/GenBank/DDBJ whole genome shotgun (WGS) entry which is preliminary data.</text>
</comment>
<organism evidence="1 2">
    <name type="scientific">Candidatus Obscuribacter phosphatis</name>
    <dbReference type="NCBI Taxonomy" id="1906157"/>
    <lineage>
        <taxon>Bacteria</taxon>
        <taxon>Bacillati</taxon>
        <taxon>Candidatus Melainabacteria</taxon>
        <taxon>Candidatus Obscuribacterales</taxon>
        <taxon>Candidatus Obscuribacteraceae</taxon>
        <taxon>Candidatus Obscuribacter</taxon>
    </lineage>
</organism>
<dbReference type="SUPFAM" id="SSF55486">
    <property type="entry name" value="Metalloproteases ('zincins'), catalytic domain"/>
    <property type="match status" value="1"/>
</dbReference>
<proteinExistence type="predicted"/>
<dbReference type="AlphaFoldDB" id="A0A8J7PDR5"/>